<dbReference type="AlphaFoldDB" id="A0A6G9VS78"/>
<dbReference type="RefSeq" id="WP_167750003.1">
    <property type="nucleotide sequence ID" value="NZ_CP039734.2"/>
</dbReference>
<name>A0A6G9VS78_9BACT</name>
<dbReference type="Proteomes" id="UP000502831">
    <property type="component" value="Chromosome"/>
</dbReference>
<dbReference type="EMBL" id="CP039734">
    <property type="protein sequence ID" value="QIR76220.1"/>
    <property type="molecule type" value="Genomic_DNA"/>
</dbReference>
<reference evidence="1 2" key="1">
    <citation type="journal article" date="2017" name="Environ. Sci. Technol.">
        <title>Organohalide Respiration with Chlorinated Ethenes under Low pH Conditions.</title>
        <authorList>
            <person name="Yang Y."/>
            <person name="Capiro N.L."/>
            <person name="Marcet T.F."/>
            <person name="Yan J."/>
            <person name="Pennell K.D."/>
            <person name="Loffler F.E."/>
        </authorList>
    </citation>
    <scope>NUCLEOTIDE SEQUENCE [LARGE SCALE GENOMIC DNA]</scope>
    <source>
        <strain evidence="1 2">ACSDCE</strain>
    </source>
</reference>
<protein>
    <submittedName>
        <fullName evidence="1">Uncharacterized protein</fullName>
    </submittedName>
</protein>
<evidence type="ECO:0000313" key="1">
    <source>
        <dbReference type="EMBL" id="QIR76220.1"/>
    </source>
</evidence>
<organism evidence="1 2">
    <name type="scientific">Sulfurospirillum diekertiae</name>
    <dbReference type="NCBI Taxonomy" id="1854492"/>
    <lineage>
        <taxon>Bacteria</taxon>
        <taxon>Pseudomonadati</taxon>
        <taxon>Campylobacterota</taxon>
        <taxon>Epsilonproteobacteria</taxon>
        <taxon>Campylobacterales</taxon>
        <taxon>Sulfurospirillaceae</taxon>
        <taxon>Sulfurospirillum</taxon>
    </lineage>
</organism>
<gene>
    <name evidence="1" type="ORF">FA584_08370</name>
</gene>
<sequence length="205" mass="24126">MKDKEREKYASVMNEIKRRTNVVYAFLNGERNAMYQAVNIELMCLQIRKILELIALSSLVANQKIFLRQVQNLKKMWNAKLILKDIERLNPDFYPNPIYEKPSDLEGVENDLINIKEGYLNKEDFIKAYDACGKILHAENPLGHKIDYKYYETNILIWMGKIKLLLNCHTIKLLNDNNLYVVHMQEQGKESSTVYVFELIKTLHL</sequence>
<accession>A0A6G9VS78</accession>
<proteinExistence type="predicted"/>
<evidence type="ECO:0000313" key="2">
    <source>
        <dbReference type="Proteomes" id="UP000502831"/>
    </source>
</evidence>